<dbReference type="SUPFAM" id="SSF49313">
    <property type="entry name" value="Cadherin-like"/>
    <property type="match status" value="1"/>
</dbReference>
<dbReference type="Proteomes" id="UP000245133">
    <property type="component" value="Unassembled WGS sequence"/>
</dbReference>
<dbReference type="InterPro" id="IPR013783">
    <property type="entry name" value="Ig-like_fold"/>
</dbReference>
<protein>
    <submittedName>
        <fullName evidence="1">Uncharacterized protein</fullName>
    </submittedName>
</protein>
<accession>A0A2P2E2X3</accession>
<evidence type="ECO:0000313" key="2">
    <source>
        <dbReference type="Proteomes" id="UP000245133"/>
    </source>
</evidence>
<dbReference type="InterPro" id="IPR015919">
    <property type="entry name" value="Cadherin-like_sf"/>
</dbReference>
<proteinExistence type="predicted"/>
<dbReference type="EMBL" id="BFBB01000008">
    <property type="protein sequence ID" value="GBF51209.1"/>
    <property type="molecule type" value="Genomic_DNA"/>
</dbReference>
<gene>
    <name evidence="1" type="ORF">LPTSP4_27410</name>
</gene>
<sequence>MSYVGNPFVFTKNVTITPVNPVINGEGLTYSVNPSLPSGLSINSATGQLSGTPLAVANQTNYTVTASNANGSTNFDLTITVNFNPATVPGLKFWVRAEDLALPNSSSVNSWADLSGTGNTVILGNAPTYFSSANTINGRPVVRFVHNTNNLINTAPIGVSSSDSASIFFVLRSVTNNNHNVLFIGPPASGGRQIQIVITTGVLEINKSNAAVAASVAASWTVGVIKQAAILQNASTNITFRLNGIQVGSLTPNPGASGYTAGNLGIGINGAGIDLAELLYYDNRIADKDVIDIDCYLGTRYGTSTCP</sequence>
<evidence type="ECO:0000313" key="1">
    <source>
        <dbReference type="EMBL" id="GBF51209.1"/>
    </source>
</evidence>
<dbReference type="AlphaFoldDB" id="A0A2P2E2X3"/>
<dbReference type="Gene3D" id="2.60.40.10">
    <property type="entry name" value="Immunoglobulins"/>
    <property type="match status" value="1"/>
</dbReference>
<dbReference type="InterPro" id="IPR013320">
    <property type="entry name" value="ConA-like_dom_sf"/>
</dbReference>
<dbReference type="GO" id="GO:0016020">
    <property type="term" value="C:membrane"/>
    <property type="evidence" value="ECO:0007669"/>
    <property type="project" value="InterPro"/>
</dbReference>
<name>A0A2P2E2X3_9LEPT</name>
<comment type="caution">
    <text evidence="1">The sequence shown here is derived from an EMBL/GenBank/DDBJ whole genome shotgun (WGS) entry which is preliminary data.</text>
</comment>
<dbReference type="GO" id="GO:0005509">
    <property type="term" value="F:calcium ion binding"/>
    <property type="evidence" value="ECO:0007669"/>
    <property type="project" value="InterPro"/>
</dbReference>
<dbReference type="Pfam" id="PF05345">
    <property type="entry name" value="He_PIG"/>
    <property type="match status" value="1"/>
</dbReference>
<dbReference type="SUPFAM" id="SSF49899">
    <property type="entry name" value="Concanavalin A-like lectins/glucanases"/>
    <property type="match status" value="1"/>
</dbReference>
<reference evidence="1 2" key="1">
    <citation type="submission" date="2018-02" db="EMBL/GenBank/DDBJ databases">
        <title>Novel Leptospira species isolated from soil and water in Japan.</title>
        <authorList>
            <person name="Nakao R."/>
            <person name="Masuzawa T."/>
        </authorList>
    </citation>
    <scope>NUCLEOTIDE SEQUENCE [LARGE SCALE GENOMIC DNA]</scope>
    <source>
        <strain evidence="1 2">YH101</strain>
    </source>
</reference>
<organism evidence="1 2">
    <name type="scientific">Leptospira ryugenii</name>
    <dbReference type="NCBI Taxonomy" id="1917863"/>
    <lineage>
        <taxon>Bacteria</taxon>
        <taxon>Pseudomonadati</taxon>
        <taxon>Spirochaetota</taxon>
        <taxon>Spirochaetia</taxon>
        <taxon>Leptospirales</taxon>
        <taxon>Leptospiraceae</taxon>
        <taxon>Leptospira</taxon>
    </lineage>
</organism>
<keyword evidence="2" id="KW-1185">Reference proteome</keyword>